<name>A0AAE9DFI9_CAEBR</name>
<dbReference type="Proteomes" id="UP000827892">
    <property type="component" value="Chromosome III"/>
</dbReference>
<gene>
    <name evidence="1" type="ORF">L3Y34_002482</name>
</gene>
<reference evidence="1 2" key="1">
    <citation type="submission" date="2022-05" db="EMBL/GenBank/DDBJ databases">
        <title>Chromosome-level reference genomes for two strains of Caenorhabditis briggsae: an improved platform for comparative genomics.</title>
        <authorList>
            <person name="Stevens L."/>
            <person name="Andersen E.C."/>
        </authorList>
    </citation>
    <scope>NUCLEOTIDE SEQUENCE [LARGE SCALE GENOMIC DNA]</scope>
    <source>
        <strain evidence="1">QX1410_ONT</strain>
        <tissue evidence="1">Whole-organism</tissue>
    </source>
</reference>
<organism evidence="1 2">
    <name type="scientific">Caenorhabditis briggsae</name>
    <dbReference type="NCBI Taxonomy" id="6238"/>
    <lineage>
        <taxon>Eukaryota</taxon>
        <taxon>Metazoa</taxon>
        <taxon>Ecdysozoa</taxon>
        <taxon>Nematoda</taxon>
        <taxon>Chromadorea</taxon>
        <taxon>Rhabditida</taxon>
        <taxon>Rhabditina</taxon>
        <taxon>Rhabditomorpha</taxon>
        <taxon>Rhabditoidea</taxon>
        <taxon>Rhabditidae</taxon>
        <taxon>Peloderinae</taxon>
        <taxon>Caenorhabditis</taxon>
    </lineage>
</organism>
<evidence type="ECO:0000313" key="1">
    <source>
        <dbReference type="EMBL" id="ULU02929.1"/>
    </source>
</evidence>
<sequence length="160" mass="17811">MVSFRGITLLKIGISILFQKMNESSIKNEFEHDVRGKQCLEMPSLHRHLLIANSHNYNLALSAISELVDNSYDAKADKVLVSVDRLTIPAGKLHHPTSPPSHLASLECTTGPHEYSPSPFSRSSCFLRFCVPLFRESGFDLDSSLILYLANSIINKTLTP</sequence>
<dbReference type="EMBL" id="CP090893">
    <property type="protein sequence ID" value="ULU02929.1"/>
    <property type="molecule type" value="Genomic_DNA"/>
</dbReference>
<proteinExistence type="predicted"/>
<evidence type="ECO:0000313" key="2">
    <source>
        <dbReference type="Proteomes" id="UP000827892"/>
    </source>
</evidence>
<protein>
    <submittedName>
        <fullName evidence="1">Uncharacterized protein</fullName>
    </submittedName>
</protein>
<dbReference type="AlphaFoldDB" id="A0AAE9DFI9"/>
<accession>A0AAE9DFI9</accession>